<dbReference type="eggNOG" id="ENOG5033D05">
    <property type="taxonomic scope" value="Bacteria"/>
</dbReference>
<sequence length="161" mass="17739">MEPEVFEVVEVHNITDTLFEGTYDLDVTLRINGIEERFERYISTPDCPYGANPAVRLWMSQNPDAQVHPYIPPTIEQVRAALPPLSARQLRLGLVAGGFTLAQVSAVIDAMPEGAEKETARIEWEYATTFNRTHPLIASVGGALGLTDEQIDAMWTAALGL</sequence>
<proteinExistence type="predicted"/>
<dbReference type="HOGENOM" id="CLU_125483_0_0_5"/>
<dbReference type="RefSeq" id="WP_014327181.1">
    <property type="nucleotide sequence ID" value="NC_016812.1"/>
</dbReference>
<dbReference type="KEGG" id="sfh:SFHH103_00151"/>
<organism evidence="1 2">
    <name type="scientific">Sinorhizobium fredii (strain HH103)</name>
    <dbReference type="NCBI Taxonomy" id="1117943"/>
    <lineage>
        <taxon>Bacteria</taxon>
        <taxon>Pseudomonadati</taxon>
        <taxon>Pseudomonadota</taxon>
        <taxon>Alphaproteobacteria</taxon>
        <taxon>Hyphomicrobiales</taxon>
        <taxon>Rhizobiaceae</taxon>
        <taxon>Sinorhizobium/Ensifer group</taxon>
        <taxon>Sinorhizobium</taxon>
    </lineage>
</organism>
<name>G9AA64_SINF1</name>
<gene>
    <name evidence="1" type="ordered locus">SFHH103_00151</name>
</gene>
<dbReference type="PATRIC" id="fig|380.5.peg.162"/>
<dbReference type="Proteomes" id="UP000007735">
    <property type="component" value="Chromosome"/>
</dbReference>
<dbReference type="EMBL" id="HE616890">
    <property type="protein sequence ID" value="CCE94655.1"/>
    <property type="molecule type" value="Genomic_DNA"/>
</dbReference>
<reference evidence="1 2" key="1">
    <citation type="journal article" date="2012" name="J. Bacteriol.">
        <title>Genome sequence of the soybean symbiont Sinorhizobium fredii HH103.</title>
        <authorList>
            <person name="Weidner S."/>
            <person name="Becker A."/>
            <person name="Bonilla I."/>
            <person name="Jaenicke S."/>
            <person name="Lloret J."/>
            <person name="Margaret I."/>
            <person name="Puhler A."/>
            <person name="Ruiz-Sainz J.E."/>
            <person name="Schneiker-Bekel S."/>
            <person name="Szczepanowski R."/>
            <person name="Vinardell J.M."/>
            <person name="Zehner S."/>
            <person name="Gottfert M."/>
        </authorList>
    </citation>
    <scope>NUCLEOTIDE SEQUENCE [LARGE SCALE GENOMIC DNA]</scope>
    <source>
        <strain evidence="1 2">HH103</strain>
    </source>
</reference>
<dbReference type="STRING" id="1117943.SFHH103_00151"/>
<evidence type="ECO:0000313" key="1">
    <source>
        <dbReference type="EMBL" id="CCE94655.1"/>
    </source>
</evidence>
<protein>
    <submittedName>
        <fullName evidence="1">Uncharacterized protein</fullName>
    </submittedName>
</protein>
<evidence type="ECO:0000313" key="2">
    <source>
        <dbReference type="Proteomes" id="UP000007735"/>
    </source>
</evidence>
<accession>G9AA64</accession>
<dbReference type="AlphaFoldDB" id="G9AA64"/>